<dbReference type="AlphaFoldDB" id="A0A179SPD1"/>
<dbReference type="RefSeq" id="WP_066339493.1">
    <property type="nucleotide sequence ID" value="NZ_LWSG01000044.1"/>
</dbReference>
<dbReference type="EMBL" id="LWSG01000044">
    <property type="protein sequence ID" value="OAS82850.1"/>
    <property type="molecule type" value="Genomic_DNA"/>
</dbReference>
<dbReference type="Gene3D" id="3.30.1340.10">
    <property type="entry name" value="HPr-like"/>
    <property type="match status" value="1"/>
</dbReference>
<dbReference type="Proteomes" id="UP000078534">
    <property type="component" value="Unassembled WGS sequence"/>
</dbReference>
<dbReference type="InterPro" id="IPR035895">
    <property type="entry name" value="HPr-like_sf"/>
</dbReference>
<gene>
    <name evidence="1" type="ORF">A6K24_12080</name>
</gene>
<dbReference type="SUPFAM" id="SSF55594">
    <property type="entry name" value="HPr-like"/>
    <property type="match status" value="1"/>
</dbReference>
<proteinExistence type="predicted"/>
<protein>
    <recommendedName>
        <fullName evidence="3">HPr family phosphocarrier protein</fullName>
    </recommendedName>
</protein>
<dbReference type="STRING" id="152268.A6K24_12080"/>
<evidence type="ECO:0000313" key="1">
    <source>
        <dbReference type="EMBL" id="OAS82850.1"/>
    </source>
</evidence>
<name>A0A179SPD1_9BACI</name>
<keyword evidence="2" id="KW-1185">Reference proteome</keyword>
<reference evidence="2" key="1">
    <citation type="submission" date="2016-04" db="EMBL/GenBank/DDBJ databases">
        <authorList>
            <person name="Lyu Z."/>
            <person name="Lyu W."/>
        </authorList>
    </citation>
    <scope>NUCLEOTIDE SEQUENCE [LARGE SCALE GENOMIC DNA]</scope>
    <source>
        <strain evidence="2">C44</strain>
    </source>
</reference>
<dbReference type="OrthoDB" id="2884787at2"/>
<evidence type="ECO:0000313" key="2">
    <source>
        <dbReference type="Proteomes" id="UP000078534"/>
    </source>
</evidence>
<organism evidence="1 2">
    <name type="scientific">Metabacillus litoralis</name>
    <dbReference type="NCBI Taxonomy" id="152268"/>
    <lineage>
        <taxon>Bacteria</taxon>
        <taxon>Bacillati</taxon>
        <taxon>Bacillota</taxon>
        <taxon>Bacilli</taxon>
        <taxon>Bacillales</taxon>
        <taxon>Bacillaceae</taxon>
        <taxon>Metabacillus</taxon>
    </lineage>
</organism>
<sequence>MNFSVNCLLRKKIDHKKIISLVSKANQFESYILIEFGKKSLNAKSYLSTSELHDFLGNIRLYAKGHDSKLAIEALQSTLGE</sequence>
<evidence type="ECO:0008006" key="3">
    <source>
        <dbReference type="Google" id="ProtNLM"/>
    </source>
</evidence>
<comment type="caution">
    <text evidence="1">The sequence shown here is derived from an EMBL/GenBank/DDBJ whole genome shotgun (WGS) entry which is preliminary data.</text>
</comment>
<accession>A0A179SPD1</accession>